<organism evidence="4 5">
    <name type="scientific">Rhodopseudomonas palustris</name>
    <dbReference type="NCBI Taxonomy" id="1076"/>
    <lineage>
        <taxon>Bacteria</taxon>
        <taxon>Pseudomonadati</taxon>
        <taxon>Pseudomonadota</taxon>
        <taxon>Alphaproteobacteria</taxon>
        <taxon>Hyphomicrobiales</taxon>
        <taxon>Nitrobacteraceae</taxon>
        <taxon>Rhodopseudomonas</taxon>
    </lineage>
</organism>
<dbReference type="EMBL" id="JXXE01000052">
    <property type="protein sequence ID" value="KIZ47706.1"/>
    <property type="molecule type" value="Genomic_DNA"/>
</dbReference>
<accession>A0A0D7F4L7</accession>
<dbReference type="SUPFAM" id="SSF56529">
    <property type="entry name" value="FAH"/>
    <property type="match status" value="1"/>
</dbReference>
<dbReference type="Gene3D" id="2.30.30.370">
    <property type="entry name" value="FAH"/>
    <property type="match status" value="1"/>
</dbReference>
<dbReference type="Proteomes" id="UP000032515">
    <property type="component" value="Unassembled WGS sequence"/>
</dbReference>
<dbReference type="RefSeq" id="WP_044405515.1">
    <property type="nucleotide sequence ID" value="NZ_JXXE01000052.1"/>
</dbReference>
<dbReference type="GO" id="GO:0016853">
    <property type="term" value="F:isomerase activity"/>
    <property type="evidence" value="ECO:0007669"/>
    <property type="project" value="UniProtKB-KW"/>
</dbReference>
<dbReference type="Gene3D" id="3.90.850.10">
    <property type="entry name" value="Fumarylacetoacetase-like, C-terminal domain"/>
    <property type="match status" value="1"/>
</dbReference>
<reference evidence="4 5" key="1">
    <citation type="submission" date="2014-11" db="EMBL/GenBank/DDBJ databases">
        <title>Genomics and ecophysiology of heterotrophic nitrogen fixing bacteria isolated from estuarine surface water.</title>
        <authorList>
            <person name="Bentzon-Tilia M."/>
            <person name="Severin I."/>
            <person name="Hansen L.H."/>
            <person name="Riemann L."/>
        </authorList>
    </citation>
    <scope>NUCLEOTIDE SEQUENCE [LARGE SCALE GENOMIC DNA]</scope>
    <source>
        <strain evidence="4 5">BAL398</strain>
    </source>
</reference>
<evidence type="ECO:0000313" key="4">
    <source>
        <dbReference type="EMBL" id="KIZ47706.1"/>
    </source>
</evidence>
<dbReference type="GO" id="GO:0018773">
    <property type="term" value="F:acetylpyruvate hydrolase activity"/>
    <property type="evidence" value="ECO:0007669"/>
    <property type="project" value="TreeGrafter"/>
</dbReference>
<dbReference type="PATRIC" id="fig|1076.23.peg.5600"/>
<sequence>MTCWVRFRHNGTIGFGTLSQSTIAVHVGDMFDAPTSTGQTLALAEVALLAPAAPSKIIALWNNFHALAAKLKSPEPAEPLYFLKAPSSVAAPGAVVNRPASYDGKVVYEGELGIVIGKPCSGISEQEADAHIFGYTCVNDITAAEILNRDPTFPQWARAKSFDGFGPFGPAIAAGIDPAKLSVRTILNGAERQNYPVADMIFSPQQVVARISHDMTLLPGDLICCGTSVGVGAMKEPINKVTIAIDSIGELHNEFHG</sequence>
<comment type="caution">
    <text evidence="4">The sequence shown here is derived from an EMBL/GenBank/DDBJ whole genome shotgun (WGS) entry which is preliminary data.</text>
</comment>
<evidence type="ECO:0000313" key="5">
    <source>
        <dbReference type="Proteomes" id="UP000032515"/>
    </source>
</evidence>
<dbReference type="InterPro" id="IPR011234">
    <property type="entry name" value="Fumarylacetoacetase-like_C"/>
</dbReference>
<dbReference type="InterPro" id="IPR036663">
    <property type="entry name" value="Fumarylacetoacetase_C_sf"/>
</dbReference>
<dbReference type="InterPro" id="IPR018833">
    <property type="entry name" value="Rv2993c-like_N"/>
</dbReference>
<dbReference type="GO" id="GO:0046872">
    <property type="term" value="F:metal ion binding"/>
    <property type="evidence" value="ECO:0007669"/>
    <property type="project" value="UniProtKB-KW"/>
</dbReference>
<gene>
    <name evidence="4" type="ORF">OO17_02845</name>
</gene>
<evidence type="ECO:0000256" key="1">
    <source>
        <dbReference type="ARBA" id="ARBA00022723"/>
    </source>
</evidence>
<dbReference type="PANTHER" id="PTHR11820:SF7">
    <property type="entry name" value="ACYLPYRUVASE FAHD1, MITOCHONDRIAL"/>
    <property type="match status" value="1"/>
</dbReference>
<keyword evidence="1" id="KW-0479">Metal-binding</keyword>
<name>A0A0D7F4L7_RHOPL</name>
<dbReference type="Pfam" id="PF10370">
    <property type="entry name" value="Rv2993c-like_N"/>
    <property type="match status" value="1"/>
</dbReference>
<feature type="domain" description="Rv2993c-like N-terminal" evidence="3">
    <location>
        <begin position="4"/>
        <end position="51"/>
    </location>
</feature>
<keyword evidence="4" id="KW-0413">Isomerase</keyword>
<feature type="domain" description="Fumarylacetoacetase-like C-terminal" evidence="2">
    <location>
        <begin position="56"/>
        <end position="254"/>
    </location>
</feature>
<dbReference type="AlphaFoldDB" id="A0A0D7F4L7"/>
<evidence type="ECO:0000259" key="3">
    <source>
        <dbReference type="Pfam" id="PF10370"/>
    </source>
</evidence>
<dbReference type="OrthoDB" id="5197601at2"/>
<protein>
    <submittedName>
        <fullName evidence="4">2-hydroxyhepta-2,4-diene-1,7-dioate isomerase</fullName>
    </submittedName>
</protein>
<evidence type="ECO:0000259" key="2">
    <source>
        <dbReference type="Pfam" id="PF01557"/>
    </source>
</evidence>
<dbReference type="Pfam" id="PF01557">
    <property type="entry name" value="FAA_hydrolase"/>
    <property type="match status" value="1"/>
</dbReference>
<dbReference type="PANTHER" id="PTHR11820">
    <property type="entry name" value="ACYLPYRUVASE"/>
    <property type="match status" value="1"/>
</dbReference>
<proteinExistence type="predicted"/>